<keyword evidence="4 5" id="KW-0472">Membrane</keyword>
<evidence type="ECO:0000256" key="5">
    <source>
        <dbReference type="SAM" id="Phobius"/>
    </source>
</evidence>
<proteinExistence type="predicted"/>
<dbReference type="Pfam" id="PF07219">
    <property type="entry name" value="HemY_N"/>
    <property type="match status" value="1"/>
</dbReference>
<dbReference type="GO" id="GO:0016020">
    <property type="term" value="C:membrane"/>
    <property type="evidence" value="ECO:0007669"/>
    <property type="project" value="UniProtKB-SubCell"/>
</dbReference>
<comment type="caution">
    <text evidence="7">The sequence shown here is derived from an EMBL/GenBank/DDBJ whole genome shotgun (WGS) entry which is preliminary data.</text>
</comment>
<reference evidence="7 8" key="1">
    <citation type="journal article" date="2016" name="J. Microbiol.">
        <title>Dankookia rubra gen. nov., sp. nov., an alphaproteobacterium isolated from sediment of a shallow stream.</title>
        <authorList>
            <person name="Kim W.H."/>
            <person name="Kim D.H."/>
            <person name="Kang K."/>
            <person name="Ahn T.Y."/>
        </authorList>
    </citation>
    <scope>NUCLEOTIDE SEQUENCE [LARGE SCALE GENOMIC DNA]</scope>
    <source>
        <strain evidence="7 8">JCM30602</strain>
    </source>
</reference>
<gene>
    <name evidence="7" type="ORF">E2C06_34650</name>
</gene>
<keyword evidence="3 5" id="KW-1133">Transmembrane helix</keyword>
<evidence type="ECO:0000256" key="4">
    <source>
        <dbReference type="ARBA" id="ARBA00023136"/>
    </source>
</evidence>
<dbReference type="InterPro" id="IPR010817">
    <property type="entry name" value="HemY_N"/>
</dbReference>
<dbReference type="Proteomes" id="UP000295096">
    <property type="component" value="Unassembled WGS sequence"/>
</dbReference>
<comment type="subcellular location">
    <subcellularLocation>
        <location evidence="1">Membrane</location>
    </subcellularLocation>
</comment>
<dbReference type="RefSeq" id="WP_133293103.1">
    <property type="nucleotide sequence ID" value="NZ_SMSJ01000162.1"/>
</dbReference>
<dbReference type="SUPFAM" id="SSF48452">
    <property type="entry name" value="TPR-like"/>
    <property type="match status" value="1"/>
</dbReference>
<feature type="transmembrane region" description="Helical" evidence="5">
    <location>
        <begin position="41"/>
        <end position="65"/>
    </location>
</feature>
<organism evidence="7 8">
    <name type="scientific">Dankookia rubra</name>
    <dbReference type="NCBI Taxonomy" id="1442381"/>
    <lineage>
        <taxon>Bacteria</taxon>
        <taxon>Pseudomonadati</taxon>
        <taxon>Pseudomonadota</taxon>
        <taxon>Alphaproteobacteria</taxon>
        <taxon>Acetobacterales</taxon>
        <taxon>Roseomonadaceae</taxon>
        <taxon>Dankookia</taxon>
    </lineage>
</organism>
<accession>A0A4R5Q665</accession>
<sequence>MRTAITILLVLVLGVAGAMYLAQLGGTVEIKVGDAWIGTSFPIALLLLATFFLVLHGILAAIAGIRRWPQRMRAKRAAKRRAEGDAAVTRTLIALAAGTAEAARLEVRKARSYLGDTPQTLLLTAEAERLSGREEAASDAFRLLAQRDDARFLGLRGLLRQAMQRGDWDAAQALAKEAEAVQPGAAWLREERAQLALHTRDWREALALQAPDLPKPVLALAAAAQEPDPAKAAELERQAFQADKAFPPAAVAHANRLRAGGSSRRARGVLEEAWSASPHPDLAVPYLADEPDDLNRVKAAEGLIRRNPNAAESRLLLARSALAAGLTGRARTALEALVASGEADRRAYLLLAELEEAEHGESAEARAAQAKWLRQAAAAPPEPRWRCAHCGTDHAAWAPVCSACDTVGQIGWTKSAKASVPAATAA</sequence>
<keyword evidence="2 5" id="KW-0812">Transmembrane</keyword>
<name>A0A4R5Q665_9PROT</name>
<dbReference type="InterPro" id="IPR011990">
    <property type="entry name" value="TPR-like_helical_dom_sf"/>
</dbReference>
<evidence type="ECO:0000256" key="2">
    <source>
        <dbReference type="ARBA" id="ARBA00022692"/>
    </source>
</evidence>
<dbReference type="Gene3D" id="1.25.40.10">
    <property type="entry name" value="Tetratricopeptide repeat domain"/>
    <property type="match status" value="1"/>
</dbReference>
<protein>
    <submittedName>
        <fullName evidence="7">Heme biosynthesis protein HemY</fullName>
    </submittedName>
</protein>
<dbReference type="AlphaFoldDB" id="A0A4R5Q665"/>
<feature type="domain" description="HemY N-terminal" evidence="6">
    <location>
        <begin position="26"/>
        <end position="132"/>
    </location>
</feature>
<dbReference type="OrthoDB" id="9798343at2"/>
<keyword evidence="8" id="KW-1185">Reference proteome</keyword>
<dbReference type="EMBL" id="SMSJ01000162">
    <property type="protein sequence ID" value="TDH58043.1"/>
    <property type="molecule type" value="Genomic_DNA"/>
</dbReference>
<evidence type="ECO:0000313" key="7">
    <source>
        <dbReference type="EMBL" id="TDH58043.1"/>
    </source>
</evidence>
<evidence type="ECO:0000313" key="8">
    <source>
        <dbReference type="Proteomes" id="UP000295096"/>
    </source>
</evidence>
<evidence type="ECO:0000256" key="3">
    <source>
        <dbReference type="ARBA" id="ARBA00022989"/>
    </source>
</evidence>
<evidence type="ECO:0000259" key="6">
    <source>
        <dbReference type="Pfam" id="PF07219"/>
    </source>
</evidence>
<evidence type="ECO:0000256" key="1">
    <source>
        <dbReference type="ARBA" id="ARBA00004370"/>
    </source>
</evidence>